<evidence type="ECO:0000313" key="5">
    <source>
        <dbReference type="Proteomes" id="UP001262582"/>
    </source>
</evidence>
<dbReference type="InterPro" id="IPR007431">
    <property type="entry name" value="ACP_PD"/>
</dbReference>
<dbReference type="PANTHER" id="PTHR38764">
    <property type="entry name" value="ACYL CARRIER PROTEIN PHOSPHODIESTERASE"/>
    <property type="match status" value="1"/>
</dbReference>
<keyword evidence="5" id="KW-1185">Reference proteome</keyword>
<keyword evidence="3" id="KW-0443">Lipid metabolism</keyword>
<name>A0ABU3D7B1_9FLAO</name>
<evidence type="ECO:0000256" key="1">
    <source>
        <dbReference type="ARBA" id="ARBA00022516"/>
    </source>
</evidence>
<reference evidence="4 5" key="1">
    <citation type="submission" date="2023-09" db="EMBL/GenBank/DDBJ databases">
        <authorList>
            <person name="Rey-Velasco X."/>
        </authorList>
    </citation>
    <scope>NUCLEOTIDE SEQUENCE [LARGE SCALE GENOMIC DNA]</scope>
    <source>
        <strain evidence="4 5">F117</strain>
    </source>
</reference>
<keyword evidence="1" id="KW-0444">Lipid biosynthesis</keyword>
<evidence type="ECO:0000256" key="3">
    <source>
        <dbReference type="ARBA" id="ARBA00023098"/>
    </source>
</evidence>
<dbReference type="RefSeq" id="WP_311503770.1">
    <property type="nucleotide sequence ID" value="NZ_JAVRHK010000009.1"/>
</dbReference>
<gene>
    <name evidence="4" type="ORF">RM539_12640</name>
</gene>
<dbReference type="PIRSF" id="PIRSF011489">
    <property type="entry name" value="DUF479"/>
    <property type="match status" value="1"/>
</dbReference>
<keyword evidence="2" id="KW-0378">Hydrolase</keyword>
<accession>A0ABU3D7B1</accession>
<dbReference type="PANTHER" id="PTHR38764:SF1">
    <property type="entry name" value="ACYL CARRIER PROTEIN PHOSPHODIESTERASE"/>
    <property type="match status" value="1"/>
</dbReference>
<dbReference type="EMBL" id="JAVRHK010000009">
    <property type="protein sequence ID" value="MDT0677426.1"/>
    <property type="molecule type" value="Genomic_DNA"/>
</dbReference>
<dbReference type="Pfam" id="PF04336">
    <property type="entry name" value="ACP_PD"/>
    <property type="match status" value="1"/>
</dbReference>
<dbReference type="Proteomes" id="UP001262582">
    <property type="component" value="Unassembled WGS sequence"/>
</dbReference>
<evidence type="ECO:0000313" key="4">
    <source>
        <dbReference type="EMBL" id="MDT0677426.1"/>
    </source>
</evidence>
<sequence>MNFLAHVYLSGNDEQLKIGNFIADSVKGKRYLQFPVAVQKGIILHRAIDFYTDTHPVVKKSTHRLFKKYGHYNSVIVDILYDHFLAANWNSYSSVELEIYIGEFYKLLQKNFELLPERVQNFLPYMIRDNWLLNYSSIEGIGKILYQMDSRTKGKSKMHLAVDELKTYYSEFGEEFYYFFGDLKKYSNQKLLELKK</sequence>
<evidence type="ECO:0000256" key="2">
    <source>
        <dbReference type="ARBA" id="ARBA00022801"/>
    </source>
</evidence>
<protein>
    <submittedName>
        <fullName evidence="4">Acyl carrier protein phosphodiesterase</fullName>
    </submittedName>
</protein>
<organism evidence="4 5">
    <name type="scientific">Autumnicola musiva</name>
    <dbReference type="NCBI Taxonomy" id="3075589"/>
    <lineage>
        <taxon>Bacteria</taxon>
        <taxon>Pseudomonadati</taxon>
        <taxon>Bacteroidota</taxon>
        <taxon>Flavobacteriia</taxon>
        <taxon>Flavobacteriales</taxon>
        <taxon>Flavobacteriaceae</taxon>
        <taxon>Autumnicola</taxon>
    </lineage>
</organism>
<comment type="caution">
    <text evidence="4">The sequence shown here is derived from an EMBL/GenBank/DDBJ whole genome shotgun (WGS) entry which is preliminary data.</text>
</comment>
<proteinExistence type="predicted"/>